<dbReference type="Pfam" id="PF01915">
    <property type="entry name" value="Glyco_hydro_3_C"/>
    <property type="match status" value="1"/>
</dbReference>
<dbReference type="InterPro" id="IPR013783">
    <property type="entry name" value="Ig-like_fold"/>
</dbReference>
<dbReference type="InterPro" id="IPR001764">
    <property type="entry name" value="Glyco_hydro_3_N"/>
</dbReference>
<dbReference type="InterPro" id="IPR017853">
    <property type="entry name" value="GH"/>
</dbReference>
<dbReference type="InterPro" id="IPR036962">
    <property type="entry name" value="Glyco_hydro_3_N_sf"/>
</dbReference>
<dbReference type="Pfam" id="PF14310">
    <property type="entry name" value="Fn3-like"/>
    <property type="match status" value="1"/>
</dbReference>
<comment type="similarity">
    <text evidence="1 4">Belongs to the glycosyl hydrolase 3 family.</text>
</comment>
<dbReference type="SUPFAM" id="SSF51445">
    <property type="entry name" value="(Trans)glycosidases"/>
    <property type="match status" value="1"/>
</dbReference>
<gene>
    <name evidence="6" type="ORF">IAB90_01765</name>
</gene>
<evidence type="ECO:0000256" key="3">
    <source>
        <dbReference type="ARBA" id="ARBA00023277"/>
    </source>
</evidence>
<evidence type="ECO:0000256" key="2">
    <source>
        <dbReference type="ARBA" id="ARBA00022801"/>
    </source>
</evidence>
<evidence type="ECO:0000259" key="5">
    <source>
        <dbReference type="SMART" id="SM01217"/>
    </source>
</evidence>
<reference evidence="6" key="2">
    <citation type="journal article" date="2021" name="PeerJ">
        <title>Extensive microbial diversity within the chicken gut microbiome revealed by metagenomics and culture.</title>
        <authorList>
            <person name="Gilroy R."/>
            <person name="Ravi A."/>
            <person name="Getino M."/>
            <person name="Pursley I."/>
            <person name="Horton D.L."/>
            <person name="Alikhan N.F."/>
            <person name="Baker D."/>
            <person name="Gharbi K."/>
            <person name="Hall N."/>
            <person name="Watson M."/>
            <person name="Adriaenssens E.M."/>
            <person name="Foster-Nyarko E."/>
            <person name="Jarju S."/>
            <person name="Secka A."/>
            <person name="Antonio M."/>
            <person name="Oren A."/>
            <person name="Chaudhuri R.R."/>
            <person name="La Ragione R."/>
            <person name="Hildebrand F."/>
            <person name="Pallen M.J."/>
        </authorList>
    </citation>
    <scope>NUCLEOTIDE SEQUENCE</scope>
    <source>
        <strain evidence="6">ChiW25-3613</strain>
    </source>
</reference>
<organism evidence="6 7">
    <name type="scientific">Candidatus Coproplasma stercoripullorum</name>
    <dbReference type="NCBI Taxonomy" id="2840751"/>
    <lineage>
        <taxon>Bacteria</taxon>
        <taxon>Bacillati</taxon>
        <taxon>Bacillota</taxon>
        <taxon>Clostridia</taxon>
        <taxon>Eubacteriales</taxon>
        <taxon>Candidatus Coproplasma</taxon>
    </lineage>
</organism>
<dbReference type="SUPFAM" id="SSF52279">
    <property type="entry name" value="Beta-D-glucan exohydrolase, C-terminal domain"/>
    <property type="match status" value="1"/>
</dbReference>
<sequence>MKYAEKIKKLTHRQKADLLTGKDFWTTLEVEDIGLPSAWLSDGPSGIRKQVADSDHLGLNPSVEATCMPSAASMANSWNVELLEEAGELLGLEATAQSVNMLLGPGVNIKRNPLCGRNFEYYSEDPYLAGKMAAACIRGIQKSGIYACVKHFAANNQELRRMIVDSVVDERALREIYLTAFEIAIKEGGAKSIMSAYNRLNGTHANENYHLLVDILRNEWGFGGLVVTDWAGCNDRVDGVRCGSDLEMPACKYGADDVFKALEDGSLDENLVDECLDRLFEFVYSTDEAVKKAVKQFDKDAHHDIARRCAEEAIVLLKNDDEVLPLGNEKVCFIGDFADTPRYQGAGSSVVNPTRTESFIKEVKNSGINYIGYEPGFKRYGQNSGSLAKKALELAKKADTVVFFAGLDEVTEAEGLDRQDMKLPLNQLELLTRIYALGKKVVVVLFCGSAVELDVLNDAQALVHAYLGGQAGVTAMLNVLTGKVNPSGKLSESYPVRYEDCSSASHFPGEKFTTEYRESIFVGYRYYQTAGVKECYPFGYGLSYTTFEYSGLKADEKGVTFTITNTGSVDGAEVAQLYIGKPDSAIFRPAKELKGFKKVFLKAGESAKVSIPFDEYTFRVFNPKAEKWQVEGGTYVVGIGASVADIRLVGSVEVKGNMTDFGYDRDELKDYYSGRVANVSDEQFAAVLGREIPPADYKFYKRNRIVIDENSTVADLRYSKRWVGRLFSGAIRFAISLMKGVGKRATANMLIQGVLHQPMRGLAKYGGMSRRQMEALIMIFNGHLFKGAGRFLSKEKAGGKK</sequence>
<protein>
    <submittedName>
        <fullName evidence="6">Glycoside hydrolase family 3 C-terminal domain-containing protein</fullName>
    </submittedName>
</protein>
<name>A0A9D1AH66_9FIRM</name>
<dbReference type="InterPro" id="IPR036881">
    <property type="entry name" value="Glyco_hydro_3_C_sf"/>
</dbReference>
<dbReference type="Proteomes" id="UP000824179">
    <property type="component" value="Unassembled WGS sequence"/>
</dbReference>
<dbReference type="Pfam" id="PF00933">
    <property type="entry name" value="Glyco_hydro_3"/>
    <property type="match status" value="1"/>
</dbReference>
<evidence type="ECO:0000256" key="1">
    <source>
        <dbReference type="ARBA" id="ARBA00005336"/>
    </source>
</evidence>
<proteinExistence type="inferred from homology"/>
<evidence type="ECO:0000313" key="7">
    <source>
        <dbReference type="Proteomes" id="UP000824179"/>
    </source>
</evidence>
<dbReference type="PRINTS" id="PR00133">
    <property type="entry name" value="GLHYDRLASE3"/>
</dbReference>
<dbReference type="GO" id="GO:0005975">
    <property type="term" value="P:carbohydrate metabolic process"/>
    <property type="evidence" value="ECO:0007669"/>
    <property type="project" value="InterPro"/>
</dbReference>
<evidence type="ECO:0000256" key="4">
    <source>
        <dbReference type="RuleBase" id="RU361161"/>
    </source>
</evidence>
<accession>A0A9D1AH66</accession>
<dbReference type="PROSITE" id="PS00775">
    <property type="entry name" value="GLYCOSYL_HYDROL_F3"/>
    <property type="match status" value="1"/>
</dbReference>
<dbReference type="InterPro" id="IPR050288">
    <property type="entry name" value="Cellulose_deg_GH3"/>
</dbReference>
<keyword evidence="2 4" id="KW-0378">Hydrolase</keyword>
<dbReference type="PANTHER" id="PTHR42715:SF10">
    <property type="entry name" value="BETA-GLUCOSIDASE"/>
    <property type="match status" value="1"/>
</dbReference>
<dbReference type="PANTHER" id="PTHR42715">
    <property type="entry name" value="BETA-GLUCOSIDASE"/>
    <property type="match status" value="1"/>
</dbReference>
<dbReference type="Gene3D" id="3.20.20.300">
    <property type="entry name" value="Glycoside hydrolase, family 3, N-terminal domain"/>
    <property type="match status" value="2"/>
</dbReference>
<dbReference type="FunFam" id="2.60.40.10:FF:000495">
    <property type="entry name" value="Periplasmic beta-glucosidase"/>
    <property type="match status" value="1"/>
</dbReference>
<comment type="caution">
    <text evidence="6">The sequence shown here is derived from an EMBL/GenBank/DDBJ whole genome shotgun (WGS) entry which is preliminary data.</text>
</comment>
<keyword evidence="3" id="KW-0119">Carbohydrate metabolism</keyword>
<dbReference type="SMART" id="SM01217">
    <property type="entry name" value="Fn3_like"/>
    <property type="match status" value="1"/>
</dbReference>
<dbReference type="AlphaFoldDB" id="A0A9D1AH66"/>
<reference evidence="6" key="1">
    <citation type="submission" date="2020-10" db="EMBL/GenBank/DDBJ databases">
        <authorList>
            <person name="Gilroy R."/>
        </authorList>
    </citation>
    <scope>NUCLEOTIDE SEQUENCE</scope>
    <source>
        <strain evidence="6">ChiW25-3613</strain>
    </source>
</reference>
<feature type="domain" description="Fibronectin type III-like" evidence="5">
    <location>
        <begin position="573"/>
        <end position="643"/>
    </location>
</feature>
<dbReference type="InterPro" id="IPR002772">
    <property type="entry name" value="Glyco_hydro_3_C"/>
</dbReference>
<evidence type="ECO:0000313" key="6">
    <source>
        <dbReference type="EMBL" id="HIR39086.1"/>
    </source>
</evidence>
<dbReference type="EMBL" id="DVHB01000036">
    <property type="protein sequence ID" value="HIR39086.1"/>
    <property type="molecule type" value="Genomic_DNA"/>
</dbReference>
<dbReference type="InterPro" id="IPR019800">
    <property type="entry name" value="Glyco_hydro_3_AS"/>
</dbReference>
<dbReference type="GO" id="GO:0008422">
    <property type="term" value="F:beta-glucosidase activity"/>
    <property type="evidence" value="ECO:0007669"/>
    <property type="project" value="UniProtKB-ARBA"/>
</dbReference>
<dbReference type="Gene3D" id="3.40.50.1700">
    <property type="entry name" value="Glycoside hydrolase family 3 C-terminal domain"/>
    <property type="match status" value="2"/>
</dbReference>
<dbReference type="InterPro" id="IPR026891">
    <property type="entry name" value="Fn3-like"/>
</dbReference>
<dbReference type="Gene3D" id="2.60.40.10">
    <property type="entry name" value="Immunoglobulins"/>
    <property type="match status" value="1"/>
</dbReference>
<keyword evidence="4" id="KW-0326">Glycosidase</keyword>